<evidence type="ECO:0000256" key="4">
    <source>
        <dbReference type="ARBA" id="ARBA00022679"/>
    </source>
</evidence>
<keyword evidence="3 10" id="KW-0328">Glycosyltransferase</keyword>
<evidence type="ECO:0000259" key="9">
    <source>
        <dbReference type="Pfam" id="PF13231"/>
    </source>
</evidence>
<feature type="transmembrane region" description="Helical" evidence="8">
    <location>
        <begin position="327"/>
        <end position="348"/>
    </location>
</feature>
<evidence type="ECO:0000256" key="1">
    <source>
        <dbReference type="ARBA" id="ARBA00004651"/>
    </source>
</evidence>
<dbReference type="PANTHER" id="PTHR33908">
    <property type="entry name" value="MANNOSYLTRANSFERASE YKCB-RELATED"/>
    <property type="match status" value="1"/>
</dbReference>
<dbReference type="Pfam" id="PF13231">
    <property type="entry name" value="PMT_2"/>
    <property type="match status" value="1"/>
</dbReference>
<protein>
    <submittedName>
        <fullName evidence="10">Glycosyltransferase family 39 protein</fullName>
        <ecNumber evidence="10">2.4.-.-</ecNumber>
    </submittedName>
</protein>
<feature type="transmembrane region" description="Helical" evidence="8">
    <location>
        <begin position="251"/>
        <end position="272"/>
    </location>
</feature>
<feature type="transmembrane region" description="Helical" evidence="8">
    <location>
        <begin position="107"/>
        <end position="126"/>
    </location>
</feature>
<keyword evidence="2" id="KW-1003">Cell membrane</keyword>
<gene>
    <name evidence="10" type="ORF">AAEO56_03330</name>
</gene>
<feature type="transmembrane region" description="Helical" evidence="8">
    <location>
        <begin position="201"/>
        <end position="220"/>
    </location>
</feature>
<sequence>MAEEKVLYTRMMSKRTLLLLGFILAKFILQYTLVNPYYDLHRDEYLHLDQGDHLAWGYLSVPPVTSWLSYIIKLLGGSVYMVKFFPALFGALTLLVVWKTIQQLNGNLYALLLGAVCTLFSVYIRLNYLYQPNSLDVLCWATLYFLFIRYINSQQQKWLLFGAIVFALGFLNKYNIVFQILGLIPAVLLTEHRQLLAKKRFYIAAVLALLLILPNLLWQYCNNFPVFYHLKELADTQLVHVSRWLFLKEQFFFFIGAMPVILASLYALLFYTPFRKYRVFFWSFVFTIAVFTIFKAKGYYAMGLYPAYIAFGSAYLGNILNTKLKSFLKPVFIAIPIVFYIVLFHVIYSVESPDDVLKNKEAYSDLGLLRWEDGKDHVLPQDIADMLGWKELAAKVDAACSKFPGSSRTLVLCDNYGQAGAINYYSSNKALRAVSFNADYINWFDFDTRVDNLIRVKEFEDSSNELAETGPFFEVAFKSDSIADPLAREYRTTIFVFSKPKIDINARLKPEVETEKWH</sequence>
<dbReference type="InterPro" id="IPR038731">
    <property type="entry name" value="RgtA/B/C-like"/>
</dbReference>
<dbReference type="EC" id="2.4.-.-" evidence="10"/>
<reference evidence="10 11" key="1">
    <citation type="submission" date="2024-04" db="EMBL/GenBank/DDBJ databases">
        <title>Flavobacterium sp. DGU11 16S ribosomal RNA gene Genome sequencing and assembly.</title>
        <authorList>
            <person name="Park S."/>
        </authorList>
    </citation>
    <scope>NUCLEOTIDE SEQUENCE [LARGE SCALE GENOMIC DNA]</scope>
    <source>
        <strain evidence="10 11">DGU11</strain>
    </source>
</reference>
<organism evidence="10 11">
    <name type="scientific">Flavobacterium arundinis</name>
    <dbReference type="NCBI Taxonomy" id="3139143"/>
    <lineage>
        <taxon>Bacteria</taxon>
        <taxon>Pseudomonadati</taxon>
        <taxon>Bacteroidota</taxon>
        <taxon>Flavobacteriia</taxon>
        <taxon>Flavobacteriales</taxon>
        <taxon>Flavobacteriaceae</taxon>
        <taxon>Flavobacterium</taxon>
    </lineage>
</organism>
<accession>A0ABU9HSZ6</accession>
<comment type="subcellular location">
    <subcellularLocation>
        <location evidence="1">Cell membrane</location>
        <topology evidence="1">Multi-pass membrane protein</topology>
    </subcellularLocation>
</comment>
<dbReference type="GO" id="GO:0016757">
    <property type="term" value="F:glycosyltransferase activity"/>
    <property type="evidence" value="ECO:0007669"/>
    <property type="project" value="UniProtKB-KW"/>
</dbReference>
<evidence type="ECO:0000256" key="8">
    <source>
        <dbReference type="SAM" id="Phobius"/>
    </source>
</evidence>
<dbReference type="PANTHER" id="PTHR33908:SF11">
    <property type="entry name" value="MEMBRANE PROTEIN"/>
    <property type="match status" value="1"/>
</dbReference>
<keyword evidence="6 8" id="KW-1133">Transmembrane helix</keyword>
<evidence type="ECO:0000256" key="3">
    <source>
        <dbReference type="ARBA" id="ARBA00022676"/>
    </source>
</evidence>
<evidence type="ECO:0000313" key="11">
    <source>
        <dbReference type="Proteomes" id="UP001464555"/>
    </source>
</evidence>
<feature type="transmembrane region" description="Helical" evidence="8">
    <location>
        <begin position="84"/>
        <end position="101"/>
    </location>
</feature>
<dbReference type="EMBL" id="JBBYHR010000002">
    <property type="protein sequence ID" value="MEL1243285.1"/>
    <property type="molecule type" value="Genomic_DNA"/>
</dbReference>
<keyword evidence="11" id="KW-1185">Reference proteome</keyword>
<dbReference type="Proteomes" id="UP001464555">
    <property type="component" value="Unassembled WGS sequence"/>
</dbReference>
<comment type="caution">
    <text evidence="10">The sequence shown here is derived from an EMBL/GenBank/DDBJ whole genome shotgun (WGS) entry which is preliminary data.</text>
</comment>
<feature type="domain" description="Glycosyltransferase RgtA/B/C/D-like" evidence="9">
    <location>
        <begin position="61"/>
        <end position="218"/>
    </location>
</feature>
<evidence type="ECO:0000256" key="7">
    <source>
        <dbReference type="ARBA" id="ARBA00023136"/>
    </source>
</evidence>
<evidence type="ECO:0000256" key="6">
    <source>
        <dbReference type="ARBA" id="ARBA00022989"/>
    </source>
</evidence>
<evidence type="ECO:0000256" key="2">
    <source>
        <dbReference type="ARBA" id="ARBA00022475"/>
    </source>
</evidence>
<name>A0ABU9HSZ6_9FLAO</name>
<keyword evidence="5 8" id="KW-0812">Transmembrane</keyword>
<feature type="transmembrane region" description="Helical" evidence="8">
    <location>
        <begin position="279"/>
        <end position="296"/>
    </location>
</feature>
<evidence type="ECO:0000256" key="5">
    <source>
        <dbReference type="ARBA" id="ARBA00022692"/>
    </source>
</evidence>
<keyword evidence="7 8" id="KW-0472">Membrane</keyword>
<proteinExistence type="predicted"/>
<evidence type="ECO:0000313" key="10">
    <source>
        <dbReference type="EMBL" id="MEL1243285.1"/>
    </source>
</evidence>
<dbReference type="InterPro" id="IPR050297">
    <property type="entry name" value="LipidA_mod_glycosyltrf_83"/>
</dbReference>
<dbReference type="RefSeq" id="WP_341695609.1">
    <property type="nucleotide sequence ID" value="NZ_JBBYHR010000002.1"/>
</dbReference>
<feature type="transmembrane region" description="Helical" evidence="8">
    <location>
        <begin position="158"/>
        <end position="189"/>
    </location>
</feature>
<feature type="transmembrane region" description="Helical" evidence="8">
    <location>
        <begin position="133"/>
        <end position="152"/>
    </location>
</feature>
<keyword evidence="4 10" id="KW-0808">Transferase</keyword>
<feature type="transmembrane region" description="Helical" evidence="8">
    <location>
        <begin position="54"/>
        <end position="72"/>
    </location>
</feature>
<feature type="transmembrane region" description="Helical" evidence="8">
    <location>
        <begin position="302"/>
        <end position="320"/>
    </location>
</feature>